<keyword evidence="8" id="KW-1185">Reference proteome</keyword>
<gene>
    <name evidence="7" type="ORF">EAH80_14325</name>
</gene>
<dbReference type="OrthoDB" id="2874181at2"/>
<protein>
    <recommendedName>
        <fullName evidence="6">Tyrosinase copper-binding domain-containing protein</fullName>
    </recommendedName>
</protein>
<keyword evidence="5" id="KW-0732">Signal</keyword>
<keyword evidence="4" id="KW-0186">Copper</keyword>
<evidence type="ECO:0000313" key="8">
    <source>
        <dbReference type="Proteomes" id="UP000320095"/>
    </source>
</evidence>
<evidence type="ECO:0000313" key="7">
    <source>
        <dbReference type="EMBL" id="TPG33473.1"/>
    </source>
</evidence>
<evidence type="ECO:0000256" key="2">
    <source>
        <dbReference type="ARBA" id="ARBA00009928"/>
    </source>
</evidence>
<dbReference type="Proteomes" id="UP000320095">
    <property type="component" value="Unassembled WGS sequence"/>
</dbReference>
<comment type="caution">
    <text evidence="7">The sequence shown here is derived from an EMBL/GenBank/DDBJ whole genome shotgun (WGS) entry which is preliminary data.</text>
</comment>
<dbReference type="GO" id="GO:0046872">
    <property type="term" value="F:metal ion binding"/>
    <property type="evidence" value="ECO:0007669"/>
    <property type="project" value="UniProtKB-KW"/>
</dbReference>
<dbReference type="PANTHER" id="PTHR11474">
    <property type="entry name" value="TYROSINASE FAMILY MEMBER"/>
    <property type="match status" value="1"/>
</dbReference>
<dbReference type="Pfam" id="PF00264">
    <property type="entry name" value="Tyrosinase"/>
    <property type="match status" value="1"/>
</dbReference>
<dbReference type="RefSeq" id="WP_140691945.1">
    <property type="nucleotide sequence ID" value="NZ_RCZG01000005.1"/>
</dbReference>
<evidence type="ECO:0000259" key="6">
    <source>
        <dbReference type="Pfam" id="PF00264"/>
    </source>
</evidence>
<proteinExistence type="inferred from homology"/>
<dbReference type="PRINTS" id="PR00092">
    <property type="entry name" value="TYROSINASE"/>
</dbReference>
<dbReference type="PANTHER" id="PTHR11474:SF126">
    <property type="entry name" value="TYROSINASE-LIKE PROTEIN TYR-1-RELATED"/>
    <property type="match status" value="1"/>
</dbReference>
<dbReference type="GO" id="GO:0016491">
    <property type="term" value="F:oxidoreductase activity"/>
    <property type="evidence" value="ECO:0007669"/>
    <property type="project" value="InterPro"/>
</dbReference>
<dbReference type="InterPro" id="IPR008922">
    <property type="entry name" value="Di-copper_centre_dom_sf"/>
</dbReference>
<dbReference type="PROSITE" id="PS51257">
    <property type="entry name" value="PROKAR_LIPOPROTEIN"/>
    <property type="match status" value="1"/>
</dbReference>
<dbReference type="Gene3D" id="1.10.1280.10">
    <property type="entry name" value="Di-copper center containing domain from catechol oxidase"/>
    <property type="match status" value="1"/>
</dbReference>
<sequence length="366" mass="39497">MTRRSICSFKGIISIILISALAILTAGCHTAPSTSTSQGAPVVRKNVKDLTDAEKSDFVAAIKKLKTTPAPDDPRVGNWYDHFVAEHMSKLMCWTDSAGQGGYGHYGPDLLTWHRAYLREFEEALTTVAGKPMALPYWDWTDPASTAAVFADDFMGPPGAAADDYVVTRGPFRKGEWRIDVKGSTFTNPGQFDDLVRATGMMPGMTSLPPAADVRAALTRPVYDTAPWDPSSNTDQSFRSYVDGAIGATGQACENGGIAAVGATSGRLHATVHMYVGGMNAEGQPGALTDTATSPNEPIFWLHHVNIDRIAEAWWSAHDYQYLPTSGGPRGDNIDDVVWPFRDKTNGDMATPASQLGYTYDQLPSA</sequence>
<comment type="cofactor">
    <cofactor evidence="1">
        <name>Cu(2+)</name>
        <dbReference type="ChEBI" id="CHEBI:29036"/>
    </cofactor>
</comment>
<feature type="signal peptide" evidence="5">
    <location>
        <begin position="1"/>
        <end position="31"/>
    </location>
</feature>
<reference evidence="7 8" key="1">
    <citation type="journal article" date="2019" name="Environ. Microbiol.">
        <title>Species interactions and distinct microbial communities in high Arctic permafrost affected cryosols are associated with the CH4 and CO2 gas fluxes.</title>
        <authorList>
            <person name="Altshuler I."/>
            <person name="Hamel J."/>
            <person name="Turney S."/>
            <person name="Magnuson E."/>
            <person name="Levesque R."/>
            <person name="Greer C."/>
            <person name="Whyte L.G."/>
        </authorList>
    </citation>
    <scope>NUCLEOTIDE SEQUENCE [LARGE SCALE GENOMIC DNA]</scope>
    <source>
        <strain evidence="7 8">S5.20</strain>
    </source>
</reference>
<accession>A0A502E729</accession>
<evidence type="ECO:0000256" key="5">
    <source>
        <dbReference type="SAM" id="SignalP"/>
    </source>
</evidence>
<dbReference type="InterPro" id="IPR050316">
    <property type="entry name" value="Tyrosinase/Hemocyanin"/>
</dbReference>
<evidence type="ECO:0000256" key="3">
    <source>
        <dbReference type="ARBA" id="ARBA00022723"/>
    </source>
</evidence>
<feature type="domain" description="Tyrosinase copper-binding" evidence="6">
    <location>
        <begin position="80"/>
        <end position="314"/>
    </location>
</feature>
<dbReference type="AlphaFoldDB" id="A0A502E729"/>
<keyword evidence="3" id="KW-0479">Metal-binding</keyword>
<organism evidence="7 8">
    <name type="scientific">Mycolicibacterium hodleri</name>
    <dbReference type="NCBI Taxonomy" id="49897"/>
    <lineage>
        <taxon>Bacteria</taxon>
        <taxon>Bacillati</taxon>
        <taxon>Actinomycetota</taxon>
        <taxon>Actinomycetes</taxon>
        <taxon>Mycobacteriales</taxon>
        <taxon>Mycobacteriaceae</taxon>
        <taxon>Mycolicibacterium</taxon>
    </lineage>
</organism>
<name>A0A502E729_9MYCO</name>
<comment type="similarity">
    <text evidence="2">Belongs to the tyrosinase family.</text>
</comment>
<evidence type="ECO:0000256" key="4">
    <source>
        <dbReference type="ARBA" id="ARBA00023008"/>
    </source>
</evidence>
<evidence type="ECO:0000256" key="1">
    <source>
        <dbReference type="ARBA" id="ARBA00001973"/>
    </source>
</evidence>
<feature type="chain" id="PRO_5021318037" description="Tyrosinase copper-binding domain-containing protein" evidence="5">
    <location>
        <begin position="32"/>
        <end position="366"/>
    </location>
</feature>
<dbReference type="EMBL" id="RCZG01000005">
    <property type="protein sequence ID" value="TPG33473.1"/>
    <property type="molecule type" value="Genomic_DNA"/>
</dbReference>
<dbReference type="SUPFAM" id="SSF48056">
    <property type="entry name" value="Di-copper centre-containing domain"/>
    <property type="match status" value="1"/>
</dbReference>
<dbReference type="InterPro" id="IPR002227">
    <property type="entry name" value="Tyrosinase_Cu-bd"/>
</dbReference>